<dbReference type="AlphaFoldDB" id="A0A1F5E6F8"/>
<dbReference type="STRING" id="1797457.A2160_04440"/>
<accession>A0A1F5E6F8</accession>
<organism evidence="3 4">
    <name type="scientific">Candidatus Beckwithbacteria bacterium RBG_13_42_9</name>
    <dbReference type="NCBI Taxonomy" id="1797457"/>
    <lineage>
        <taxon>Bacteria</taxon>
        <taxon>Candidatus Beckwithiibacteriota</taxon>
    </lineage>
</organism>
<dbReference type="GO" id="GO:0016757">
    <property type="term" value="F:glycosyltransferase activity"/>
    <property type="evidence" value="ECO:0007669"/>
    <property type="project" value="InterPro"/>
</dbReference>
<proteinExistence type="predicted"/>
<dbReference type="Proteomes" id="UP000177006">
    <property type="component" value="Unassembled WGS sequence"/>
</dbReference>
<dbReference type="Pfam" id="PF00534">
    <property type="entry name" value="Glycos_transf_1"/>
    <property type="match status" value="1"/>
</dbReference>
<dbReference type="Pfam" id="PF13439">
    <property type="entry name" value="Glyco_transf_4"/>
    <property type="match status" value="1"/>
</dbReference>
<dbReference type="SUPFAM" id="SSF53756">
    <property type="entry name" value="UDP-Glycosyltransferase/glycogen phosphorylase"/>
    <property type="match status" value="1"/>
</dbReference>
<feature type="domain" description="Glycosyl transferase family 1" evidence="1">
    <location>
        <begin position="197"/>
        <end position="350"/>
    </location>
</feature>
<dbReference type="InterPro" id="IPR050194">
    <property type="entry name" value="Glycosyltransferase_grp1"/>
</dbReference>
<dbReference type="PANTHER" id="PTHR45947:SF3">
    <property type="entry name" value="SULFOQUINOVOSYL TRANSFERASE SQD2"/>
    <property type="match status" value="1"/>
</dbReference>
<comment type="caution">
    <text evidence="3">The sequence shown here is derived from an EMBL/GenBank/DDBJ whole genome shotgun (WGS) entry which is preliminary data.</text>
</comment>
<evidence type="ECO:0000259" key="2">
    <source>
        <dbReference type="Pfam" id="PF13439"/>
    </source>
</evidence>
<evidence type="ECO:0000259" key="1">
    <source>
        <dbReference type="Pfam" id="PF00534"/>
    </source>
</evidence>
<dbReference type="InterPro" id="IPR001296">
    <property type="entry name" value="Glyco_trans_1"/>
</dbReference>
<gene>
    <name evidence="3" type="ORF">A2160_04440</name>
</gene>
<dbReference type="EMBL" id="MEZK01000014">
    <property type="protein sequence ID" value="OGD62982.1"/>
    <property type="molecule type" value="Genomic_DNA"/>
</dbReference>
<protein>
    <recommendedName>
        <fullName evidence="5">Glycosyl transferase family 1 domain-containing protein</fullName>
    </recommendedName>
</protein>
<evidence type="ECO:0000313" key="3">
    <source>
        <dbReference type="EMBL" id="OGD62982.1"/>
    </source>
</evidence>
<name>A0A1F5E6F8_9BACT</name>
<reference evidence="3 4" key="1">
    <citation type="journal article" date="2016" name="Nat. Commun.">
        <title>Thousands of microbial genomes shed light on interconnected biogeochemical processes in an aquifer system.</title>
        <authorList>
            <person name="Anantharaman K."/>
            <person name="Brown C.T."/>
            <person name="Hug L.A."/>
            <person name="Sharon I."/>
            <person name="Castelle C.J."/>
            <person name="Probst A.J."/>
            <person name="Thomas B.C."/>
            <person name="Singh A."/>
            <person name="Wilkins M.J."/>
            <person name="Karaoz U."/>
            <person name="Brodie E.L."/>
            <person name="Williams K.H."/>
            <person name="Hubbard S.S."/>
            <person name="Banfield J.F."/>
        </authorList>
    </citation>
    <scope>NUCLEOTIDE SEQUENCE [LARGE SCALE GENOMIC DNA]</scope>
</reference>
<dbReference type="InterPro" id="IPR028098">
    <property type="entry name" value="Glyco_trans_4-like_N"/>
</dbReference>
<dbReference type="PANTHER" id="PTHR45947">
    <property type="entry name" value="SULFOQUINOVOSYL TRANSFERASE SQD2"/>
    <property type="match status" value="1"/>
</dbReference>
<sequence>MKVALVHDYLNEYGGAERVLEALCELFPAAPIYTAFAIKDSSAGQRFKAKKIVEWKYSWLIKSYKFYSPLRFLAPLIWQSFDFSGFDLVISSASWYITKGIIAPPGTAHICYCHTPPRYLYGYKTSIEWQRYWPVRLYAKIINGYLRRYDYRSAQKVNYFIANSQNVRERIKKFYGREAKVIYPPVETDGIIKATKNLKPEDYYLIVSRVVGAKGIELALKAAREVNFKLKIVGEPAGLRWQEKELAQLKSQNVEFLGRVSDAELWQLYGNCKAFLALASDEDFGITPVEAMAAGRPVVAYRGGGYLETVIEGKTGILFDRPDVKSLTKALVQVNALEWNPTDCRNQAEKFSKERFKREIKEFINQKLT</sequence>
<evidence type="ECO:0008006" key="5">
    <source>
        <dbReference type="Google" id="ProtNLM"/>
    </source>
</evidence>
<dbReference type="Gene3D" id="3.40.50.2000">
    <property type="entry name" value="Glycogen Phosphorylase B"/>
    <property type="match status" value="2"/>
</dbReference>
<evidence type="ECO:0000313" key="4">
    <source>
        <dbReference type="Proteomes" id="UP000177006"/>
    </source>
</evidence>
<feature type="domain" description="Glycosyltransferase subfamily 4-like N-terminal" evidence="2">
    <location>
        <begin position="13"/>
        <end position="189"/>
    </location>
</feature>